<dbReference type="InterPro" id="IPR006597">
    <property type="entry name" value="Sel1-like"/>
</dbReference>
<evidence type="ECO:0000313" key="2">
    <source>
        <dbReference type="Proteomes" id="UP001297422"/>
    </source>
</evidence>
<dbReference type="InterPro" id="IPR052945">
    <property type="entry name" value="Mitotic_Regulator"/>
</dbReference>
<proteinExistence type="predicted"/>
<feature type="non-terminal residue" evidence="1">
    <location>
        <position position="1"/>
    </location>
</feature>
<protein>
    <recommendedName>
        <fullName evidence="3">Sel1 repeat family protein</fullName>
    </recommendedName>
</protein>
<comment type="caution">
    <text evidence="1">The sequence shown here is derived from an EMBL/GenBank/DDBJ whole genome shotgun (WGS) entry which is preliminary data.</text>
</comment>
<evidence type="ECO:0008006" key="3">
    <source>
        <dbReference type="Google" id="ProtNLM"/>
    </source>
</evidence>
<dbReference type="SUPFAM" id="SSF81901">
    <property type="entry name" value="HCP-like"/>
    <property type="match status" value="1"/>
</dbReference>
<accession>A0AAJ1ETH3</accession>
<gene>
    <name evidence="1" type="ORF">LIQ10_20975</name>
</gene>
<dbReference type="PANTHER" id="PTHR43628">
    <property type="entry name" value="ACTIVATOR OF C KINASE PROTEIN 1-RELATED"/>
    <property type="match status" value="1"/>
</dbReference>
<dbReference type="Gene3D" id="1.25.40.10">
    <property type="entry name" value="Tetratricopeptide repeat domain"/>
    <property type="match status" value="1"/>
</dbReference>
<dbReference type="AlphaFoldDB" id="A0AAJ1ETH3"/>
<feature type="non-terminal residue" evidence="1">
    <location>
        <position position="76"/>
    </location>
</feature>
<dbReference type="Pfam" id="PF08238">
    <property type="entry name" value="Sel1"/>
    <property type="match status" value="2"/>
</dbReference>
<dbReference type="SMART" id="SM00671">
    <property type="entry name" value="SEL1"/>
    <property type="match status" value="2"/>
</dbReference>
<organism evidence="1 2">
    <name type="scientific">Mediterraneibacter gnavus</name>
    <name type="common">Ruminococcus gnavus</name>
    <dbReference type="NCBI Taxonomy" id="33038"/>
    <lineage>
        <taxon>Bacteria</taxon>
        <taxon>Bacillati</taxon>
        <taxon>Bacillota</taxon>
        <taxon>Clostridia</taxon>
        <taxon>Lachnospirales</taxon>
        <taxon>Lachnospiraceae</taxon>
        <taxon>Mediterraneibacter</taxon>
    </lineage>
</organism>
<evidence type="ECO:0000313" key="1">
    <source>
        <dbReference type="EMBL" id="MCB5496158.1"/>
    </source>
</evidence>
<dbReference type="Proteomes" id="UP001297422">
    <property type="component" value="Unassembled WGS sequence"/>
</dbReference>
<dbReference type="RefSeq" id="WP_420324087.1">
    <property type="nucleotide sequence ID" value="NZ_JAJBNC010000453.1"/>
</dbReference>
<dbReference type="EMBL" id="JAJBNC010000453">
    <property type="protein sequence ID" value="MCB5496158.1"/>
    <property type="molecule type" value="Genomic_DNA"/>
</dbReference>
<reference evidence="1" key="1">
    <citation type="submission" date="2021-10" db="EMBL/GenBank/DDBJ databases">
        <title>Collection of gut derived symbiotic bacterial strains cultured from healthy donors.</title>
        <authorList>
            <person name="Lin H."/>
            <person name="Littmann E."/>
            <person name="Claire K."/>
            <person name="Pamer E."/>
        </authorList>
    </citation>
    <scope>NUCLEOTIDE SEQUENCE</scope>
    <source>
        <strain evidence="1">MSK.23.4</strain>
    </source>
</reference>
<sequence length="76" mass="8718">YFYGIGTTVDKASAFKLFLKASERGYYDASFMIGYMYSYGDGINQDKQKAKEYFKQAANKGMKEAIEELNKLDKEV</sequence>
<name>A0AAJ1ETH3_MEDGN</name>
<dbReference type="InterPro" id="IPR011990">
    <property type="entry name" value="TPR-like_helical_dom_sf"/>
</dbReference>
<dbReference type="PANTHER" id="PTHR43628:SF1">
    <property type="entry name" value="CHITIN SYNTHASE REGULATORY FACTOR 2-RELATED"/>
    <property type="match status" value="1"/>
</dbReference>